<evidence type="ECO:0000256" key="5">
    <source>
        <dbReference type="ARBA" id="ARBA00022842"/>
    </source>
</evidence>
<dbReference type="Pfam" id="PF19088">
    <property type="entry name" value="TUTase"/>
    <property type="match status" value="1"/>
</dbReference>
<feature type="compositionally biased region" description="Low complexity" evidence="7">
    <location>
        <begin position="47"/>
        <end position="57"/>
    </location>
</feature>
<dbReference type="Pfam" id="PF00098">
    <property type="entry name" value="zf-CCHC"/>
    <property type="match status" value="2"/>
</dbReference>
<keyword evidence="5" id="KW-0460">Magnesium</keyword>
<feature type="region of interest" description="Disordered" evidence="7">
    <location>
        <begin position="901"/>
        <end position="938"/>
    </location>
</feature>
<feature type="non-terminal residue" evidence="9">
    <location>
        <position position="1"/>
    </location>
</feature>
<keyword evidence="3 9" id="KW-0808">Transferase</keyword>
<gene>
    <name evidence="10" type="ORF">IHE44_0015095</name>
    <name evidence="9" type="ORF">IHE44_012568</name>
</gene>
<organism evidence="9">
    <name type="scientific">Lamprotornis superbus</name>
    <dbReference type="NCBI Taxonomy" id="245042"/>
    <lineage>
        <taxon>Eukaryota</taxon>
        <taxon>Metazoa</taxon>
        <taxon>Chordata</taxon>
        <taxon>Craniata</taxon>
        <taxon>Vertebrata</taxon>
        <taxon>Euteleostomi</taxon>
        <taxon>Archelosauria</taxon>
        <taxon>Archosauria</taxon>
        <taxon>Dinosauria</taxon>
        <taxon>Saurischia</taxon>
        <taxon>Theropoda</taxon>
        <taxon>Coelurosauria</taxon>
        <taxon>Aves</taxon>
        <taxon>Neognathae</taxon>
        <taxon>Neoaves</taxon>
        <taxon>Telluraves</taxon>
        <taxon>Australaves</taxon>
        <taxon>Passeriformes</taxon>
        <taxon>Sturnidae</taxon>
        <taxon>Lamprotornis</taxon>
    </lineage>
</organism>
<dbReference type="GO" id="GO:0008270">
    <property type="term" value="F:zinc ion binding"/>
    <property type="evidence" value="ECO:0007669"/>
    <property type="project" value="UniProtKB-KW"/>
</dbReference>
<dbReference type="OrthoDB" id="419694at2759"/>
<feature type="compositionally biased region" description="Basic and acidic residues" evidence="7">
    <location>
        <begin position="123"/>
        <end position="133"/>
    </location>
</feature>
<reference evidence="10" key="3">
    <citation type="submission" date="2022-01" db="EMBL/GenBank/DDBJ databases">
        <authorList>
            <person name="Rubenstein D.R."/>
        </authorList>
    </citation>
    <scope>NUCLEOTIDE SEQUENCE</scope>
    <source>
        <strain evidence="10">SS15</strain>
        <tissue evidence="10">Liver</tissue>
    </source>
</reference>
<dbReference type="SUPFAM" id="SSF57756">
    <property type="entry name" value="Retrovirus zinc finger-like domains"/>
    <property type="match status" value="1"/>
</dbReference>
<feature type="compositionally biased region" description="Low complexity" evidence="7">
    <location>
        <begin position="1448"/>
        <end position="1475"/>
    </location>
</feature>
<dbReference type="EMBL" id="JADDUC010000063">
    <property type="protein sequence ID" value="KAG0120422.1"/>
    <property type="molecule type" value="Genomic_DNA"/>
</dbReference>
<dbReference type="EMBL" id="JADDUC020000009">
    <property type="protein sequence ID" value="KAI1236840.1"/>
    <property type="molecule type" value="Genomic_DNA"/>
</dbReference>
<feature type="region of interest" description="Disordered" evidence="7">
    <location>
        <begin position="1433"/>
        <end position="1516"/>
    </location>
</feature>
<feature type="compositionally biased region" description="Low complexity" evidence="7">
    <location>
        <begin position="1489"/>
        <end position="1504"/>
    </location>
</feature>
<dbReference type="PANTHER" id="PTHR12271">
    <property type="entry name" value="POLY A POLYMERASE CID PAP -RELATED"/>
    <property type="match status" value="1"/>
</dbReference>
<dbReference type="InterPro" id="IPR001878">
    <property type="entry name" value="Znf_CCHC"/>
</dbReference>
<keyword evidence="9" id="KW-0548">Nucleotidyltransferase</keyword>
<feature type="domain" description="CCHC-type" evidence="8">
    <location>
        <begin position="1347"/>
        <end position="1362"/>
    </location>
</feature>
<evidence type="ECO:0000256" key="1">
    <source>
        <dbReference type="ARBA" id="ARBA00001936"/>
    </source>
</evidence>
<dbReference type="Pfam" id="PF03828">
    <property type="entry name" value="PAP_assoc"/>
    <property type="match status" value="2"/>
</dbReference>
<sequence length="1737" mass="194945">ARAIRAPCPARSPPPPPRSAAALGALPPAFAPQCTAPLTWRPGRTEPLPSGPAAAAAGHGGGAAPAPLAPHTVVSRQEKQVFTIMEEAKSSKNGNHDPRKSVRLVCEEGKTVKVTINQNYKYNRSDKSVKDVGRSSPSGNSSRKSKQNDVCSEKQGENKSCKVNSCIPGTKDLGSNVQDRGHGKAKKFSNLSSAMENLKQTKAQLVGENAPGSHVAGNGVGMESLAATQKGKLVLENPVGVHTLKTSVDQAGDPGKTAADQRKMEHKPDDFSKIKNSESTKEHTLEADYLENTGVIDESNLTVEQQLGLKQAEERLERDYISRLEKRSPEYTNCQYLCKLCLVHIENIQGAHKHIKEKRHKKNIMEKQEENELRALPPPSSAQLAALSFTLIEAANEQGISDEDFRIRQEIVNEMEKIIQQPLPDCSLRMYGSCLTRFAFKTSDVNIDIKFPPKMSQPDVLIQVLEILKNSAVYSDVESDFHAKVPVVFCKDVKSGLTCKVSARNDVACLTTDLLAALGKLEPVLIPLVLAFRYWARLCHIDCQAEGGIPSYSFALMVIFFLQQRKPRILPSYLGNWIEGFDSKRPDDHQLKGVEDEEFVRWEYKPPTNGAAKNSVGAESKAKVEQQKGGKKATSSEVDNQSNAKEKHGIDRKRGNIHFLLQLSTCVHVFQSLLAFKTPHQVSLGQLWLELLKFYTLEFALEEYVISIRVQELLTRENKNWPKRRIAIEDPFALKRNVARSLNSQMVFEYILERFRTAYKYFACPQSKDGIKSKPDIKKKEKGKMNNKKSTRSEEPVANCCLPQGENVVDKEVTGSGCNIPENEVECNRVVEAVAKRCTSHNTDSLLLSTLDSSCDEDKEEALPLISNECCELKEKSPKERDDLEISVCLTEGELSHECNCSAHQPDDSNSSNEFSDAESRQSLVPEPSVQTKCTGTPATSASCKAVLETHDLKEEGKLSTEEMHYVFDKFIFTSGKPPTIVCSICKRDGHSKNDCPEDFKKIDLKPLPPMTDRFREILDIVCKRCFDELSPPLSEQQNREQILASLERFIRKEYNDKARLCLFGSSKNGFGFRDSDLDICMTLEGHENAEKLNCKEIIEGLAKVLKKHPGLRNILPITTAKVPIVKFEHRRSGLEGDISLYNTLAQHNTRMLATYAAIDPRVQYLGYTMKVFAKRCDIGDASRGSLSSYAYILMVLYFLQQRNPPVIPVLQEIFDGKQIPQRMVDGWNAFFFDDMEELKKRLPSLGKNTESLGELWLGLLRFYTEEFDFKEYVISIRQKKLLTTFEKQWTSKCIAIEVTNFIMKAFINGRKLFGTPFYPAVGREAEYFFDSKVLTDGELAPNDRCCRVCGKIGHYMKDCPKRRRLKKKENEKDDEKEVKEDDRETREKRCFICGDVGHVRRDCPEFKQTRQRNNSVPGTQLVRSMVNSQLVAVGQQQVERPLRTRQSSECSDSHQSSYSPQPQQFPQNSSQPASINQTQPQSISQSKHVPQPQQGAQPPHQVQLPLFNFPQSPPGQYSTLHNLGLLQMHHHHQIQLPNTSWPIHGPVIHSAPGNPPHSTNVPFSMRSGSSSSSTNNQSSVSLNDPSIIFAQPAARPMGIPSTSHEGHWHNPVTPNSLVNNGTVGNSDQGFQGQFGKMNPPSVPWDHGTPTHFPLLRGAWPYNMPQNYMQQGNASYPPNKPFYPQERCSAKKLFKKKNKTVKKGYKTFSSSLFVCMLTLTGIIKMALMWRSWKDEQF</sequence>
<comment type="caution">
    <text evidence="9">The sequence shown here is derived from an EMBL/GenBank/DDBJ whole genome shotgun (WGS) entry which is preliminary data.</text>
</comment>
<dbReference type="SMART" id="SM00343">
    <property type="entry name" value="ZnF_C2HC"/>
    <property type="match status" value="3"/>
</dbReference>
<dbReference type="FunFam" id="3.30.460.10:FF:000005">
    <property type="entry name" value="terminal uridylyltransferase 4 isoform X1"/>
    <property type="match status" value="1"/>
</dbReference>
<dbReference type="InterPro" id="IPR054708">
    <property type="entry name" value="MTPAP-like_central"/>
</dbReference>
<keyword evidence="6" id="KW-0862">Zinc</keyword>
<dbReference type="Proteomes" id="UP000618051">
    <property type="component" value="Unassembled WGS sequence"/>
</dbReference>
<proteinExistence type="predicted"/>
<dbReference type="Gene3D" id="1.10.1410.10">
    <property type="match status" value="2"/>
</dbReference>
<feature type="region of interest" description="Disordered" evidence="7">
    <location>
        <begin position="117"/>
        <end position="184"/>
    </location>
</feature>
<evidence type="ECO:0000256" key="6">
    <source>
        <dbReference type="PROSITE-ProRule" id="PRU00047"/>
    </source>
</evidence>
<comment type="cofactor">
    <cofactor evidence="1">
        <name>Mn(2+)</name>
        <dbReference type="ChEBI" id="CHEBI:29035"/>
    </cofactor>
</comment>
<name>A0A835TVB1_9PASS</name>
<dbReference type="FunFam" id="1.10.1410.10:FF:000002">
    <property type="entry name" value="terminal uridylyltransferase 4 isoform X1"/>
    <property type="match status" value="1"/>
</dbReference>
<keyword evidence="11" id="KW-1185">Reference proteome</keyword>
<feature type="compositionally biased region" description="Polar residues" evidence="7">
    <location>
        <begin position="633"/>
        <end position="643"/>
    </location>
</feature>
<dbReference type="Gene3D" id="4.10.60.10">
    <property type="entry name" value="Zinc finger, CCHC-type"/>
    <property type="match status" value="1"/>
</dbReference>
<evidence type="ECO:0000256" key="2">
    <source>
        <dbReference type="ARBA" id="ARBA00001946"/>
    </source>
</evidence>
<protein>
    <submittedName>
        <fullName evidence="9">Terminal uridylyltransferase 4</fullName>
    </submittedName>
</protein>
<feature type="domain" description="CCHC-type" evidence="8">
    <location>
        <begin position="1390"/>
        <end position="1406"/>
    </location>
</feature>
<dbReference type="SUPFAM" id="SSF81301">
    <property type="entry name" value="Nucleotidyltransferase"/>
    <property type="match status" value="2"/>
</dbReference>
<feature type="compositionally biased region" description="Basic and acidic residues" evidence="7">
    <location>
        <begin position="151"/>
        <end position="160"/>
    </location>
</feature>
<dbReference type="PANTHER" id="PTHR12271:SF49">
    <property type="entry name" value="TERMINAL URIDYLYLTRANSFERASE 4"/>
    <property type="match status" value="1"/>
</dbReference>
<evidence type="ECO:0000256" key="4">
    <source>
        <dbReference type="ARBA" id="ARBA00022723"/>
    </source>
</evidence>
<evidence type="ECO:0000256" key="7">
    <source>
        <dbReference type="SAM" id="MobiDB-lite"/>
    </source>
</evidence>
<feature type="compositionally biased region" description="Polar residues" evidence="7">
    <location>
        <begin position="929"/>
        <end position="938"/>
    </location>
</feature>
<keyword evidence="6" id="KW-0863">Zinc-finger</keyword>
<evidence type="ECO:0000313" key="11">
    <source>
        <dbReference type="Proteomes" id="UP000618051"/>
    </source>
</evidence>
<dbReference type="Pfam" id="PF22600">
    <property type="entry name" value="MTPAP-like_central"/>
    <property type="match status" value="1"/>
</dbReference>
<reference evidence="10 11" key="2">
    <citation type="journal article" date="2021" name="J. Hered.">
        <title>Feather Gene Expression Elucidates the Developmental Basis of Plumage Iridescence in African Starlings.</title>
        <authorList>
            <person name="Rubenstein D.R."/>
            <person name="Corvelo A."/>
            <person name="MacManes M.D."/>
            <person name="Maia R."/>
            <person name="Narzisi G."/>
            <person name="Rousaki A."/>
            <person name="Vandenabeele P."/>
            <person name="Shawkey M.D."/>
            <person name="Solomon J."/>
        </authorList>
    </citation>
    <scope>NUCLEOTIDE SEQUENCE [LARGE SCALE GENOMIC DNA]</scope>
    <source>
        <strain evidence="10">SS15</strain>
    </source>
</reference>
<dbReference type="InterPro" id="IPR045100">
    <property type="entry name" value="TUT4/7_NTP_transf"/>
</dbReference>
<keyword evidence="4" id="KW-0479">Metal-binding</keyword>
<comment type="cofactor">
    <cofactor evidence="2">
        <name>Mg(2+)</name>
        <dbReference type="ChEBI" id="CHEBI:18420"/>
    </cofactor>
</comment>
<evidence type="ECO:0000259" key="8">
    <source>
        <dbReference type="PROSITE" id="PS50158"/>
    </source>
</evidence>
<feature type="compositionally biased region" description="Polar residues" evidence="7">
    <location>
        <begin position="1476"/>
        <end position="1488"/>
    </location>
</feature>
<feature type="region of interest" description="Disordered" evidence="7">
    <location>
        <begin position="246"/>
        <end position="274"/>
    </location>
</feature>
<dbReference type="PROSITE" id="PS50158">
    <property type="entry name" value="ZF_CCHC"/>
    <property type="match status" value="2"/>
</dbReference>
<dbReference type="Gene3D" id="3.30.460.10">
    <property type="entry name" value="Beta Polymerase, domain 2"/>
    <property type="match status" value="2"/>
</dbReference>
<feature type="compositionally biased region" description="Basic and acidic residues" evidence="7">
    <location>
        <begin position="259"/>
        <end position="274"/>
    </location>
</feature>
<dbReference type="SUPFAM" id="SSF81631">
    <property type="entry name" value="PAP/OAS1 substrate-binding domain"/>
    <property type="match status" value="2"/>
</dbReference>
<evidence type="ECO:0000256" key="3">
    <source>
        <dbReference type="ARBA" id="ARBA00022679"/>
    </source>
</evidence>
<dbReference type="InterPro" id="IPR036875">
    <property type="entry name" value="Znf_CCHC_sf"/>
</dbReference>
<reference evidence="9" key="1">
    <citation type="submission" date="2020-10" db="EMBL/GenBank/DDBJ databases">
        <title>Feather gene expression reveals the developmental basis of iridescence in African starlings.</title>
        <authorList>
            <person name="Rubenstein D.R."/>
        </authorList>
    </citation>
    <scope>NUCLEOTIDE SEQUENCE</scope>
    <source>
        <strain evidence="9">SS15</strain>
        <tissue evidence="9">Liver</tissue>
    </source>
</reference>
<accession>A0A835TVB1</accession>
<dbReference type="GO" id="GO:0031123">
    <property type="term" value="P:RNA 3'-end processing"/>
    <property type="evidence" value="ECO:0007669"/>
    <property type="project" value="TreeGrafter"/>
</dbReference>
<feature type="region of interest" description="Disordered" evidence="7">
    <location>
        <begin position="1"/>
        <end position="103"/>
    </location>
</feature>
<dbReference type="InterPro" id="IPR043519">
    <property type="entry name" value="NT_sf"/>
</dbReference>
<dbReference type="CDD" id="cd05402">
    <property type="entry name" value="NT_PAP_TUTase"/>
    <property type="match status" value="2"/>
</dbReference>
<feature type="region of interest" description="Disordered" evidence="7">
    <location>
        <begin position="606"/>
        <end position="649"/>
    </location>
</feature>
<feature type="compositionally biased region" description="Low complexity" evidence="7">
    <location>
        <begin position="19"/>
        <end position="32"/>
    </location>
</feature>
<dbReference type="InterPro" id="IPR002058">
    <property type="entry name" value="PAP_assoc"/>
</dbReference>
<feature type="region of interest" description="Disordered" evidence="7">
    <location>
        <begin position="1546"/>
        <end position="1583"/>
    </location>
</feature>
<feature type="compositionally biased region" description="Basic and acidic residues" evidence="7">
    <location>
        <begin position="86"/>
        <end position="103"/>
    </location>
</feature>
<evidence type="ECO:0000313" key="10">
    <source>
        <dbReference type="EMBL" id="KAI1236840.1"/>
    </source>
</evidence>
<evidence type="ECO:0000313" key="9">
    <source>
        <dbReference type="EMBL" id="KAG0120422.1"/>
    </source>
</evidence>
<feature type="compositionally biased region" description="Low complexity" evidence="7">
    <location>
        <begin position="1565"/>
        <end position="1583"/>
    </location>
</feature>
<dbReference type="GO" id="GO:0003676">
    <property type="term" value="F:nucleic acid binding"/>
    <property type="evidence" value="ECO:0007669"/>
    <property type="project" value="InterPro"/>
</dbReference>
<dbReference type="GO" id="GO:0050265">
    <property type="term" value="F:RNA uridylyltransferase activity"/>
    <property type="evidence" value="ECO:0007669"/>
    <property type="project" value="TreeGrafter"/>
</dbReference>